<dbReference type="EMBL" id="CP006979">
    <property type="protein sequence ID" value="AHC87918.1"/>
    <property type="molecule type" value="Genomic_DNA"/>
</dbReference>
<reference evidence="1 2" key="1">
    <citation type="submission" date="2013-12" db="EMBL/GenBank/DDBJ databases">
        <title>Complete Genomes of Pseudomonas monteilii SB3078 and SB3101, two Benzene, Toluene and Ethylbenzene Degrading Bacteria used for Bioaugmentation.</title>
        <authorList>
            <person name="Dueholm M.S."/>
            <person name="Albertsen M."/>
            <person name="D'Imperio S."/>
            <person name="Tale V.P."/>
            <person name="Lewis D."/>
            <person name="Nilsen P.H."/>
            <person name="Nielsen J.L."/>
        </authorList>
    </citation>
    <scope>NUCLEOTIDE SEQUENCE [LARGE SCALE GENOMIC DNA]</scope>
    <source>
        <strain evidence="1 2">SB3101</strain>
    </source>
</reference>
<dbReference type="AlphaFoldDB" id="V9V0S4"/>
<evidence type="ECO:0000313" key="1">
    <source>
        <dbReference type="EMBL" id="AHC87918.1"/>
    </source>
</evidence>
<gene>
    <name evidence="1" type="ORF">X970_11180</name>
</gene>
<evidence type="ECO:0000313" key="2">
    <source>
        <dbReference type="Proteomes" id="UP000018660"/>
    </source>
</evidence>
<proteinExistence type="predicted"/>
<dbReference type="Proteomes" id="UP000018660">
    <property type="component" value="Chromosome"/>
</dbReference>
<accession>V9V0S4</accession>
<protein>
    <submittedName>
        <fullName evidence="1">Uncharacterized protein</fullName>
    </submittedName>
</protein>
<organism evidence="1 2">
    <name type="scientific">Pseudomonas monteilii SB3101</name>
    <dbReference type="NCBI Taxonomy" id="1435058"/>
    <lineage>
        <taxon>Bacteria</taxon>
        <taxon>Pseudomonadati</taxon>
        <taxon>Pseudomonadota</taxon>
        <taxon>Gammaproteobacteria</taxon>
        <taxon>Pseudomonadales</taxon>
        <taxon>Pseudomonadaceae</taxon>
        <taxon>Pseudomonas</taxon>
    </lineage>
</organism>
<sequence>MKITHKSDPLKRRAEAYPAVEEQLDMLWHAMDQGAIPKAEPFYTTLQKVKQQHPKS</sequence>
<dbReference type="HOGENOM" id="CLU_3010930_0_0_6"/>
<name>V9V0S4_9PSED</name>
<dbReference type="RefSeq" id="WP_024087010.1">
    <property type="nucleotide sequence ID" value="NC_023076.1"/>
</dbReference>
<dbReference type="KEGG" id="pmot:X970_11180"/>
<dbReference type="PATRIC" id="fig|1435058.3.peg.2166"/>